<organism evidence="1 2">
    <name type="scientific">Brassica carinata</name>
    <name type="common">Ethiopian mustard</name>
    <name type="synonym">Abyssinian cabbage</name>
    <dbReference type="NCBI Taxonomy" id="52824"/>
    <lineage>
        <taxon>Eukaryota</taxon>
        <taxon>Viridiplantae</taxon>
        <taxon>Streptophyta</taxon>
        <taxon>Embryophyta</taxon>
        <taxon>Tracheophyta</taxon>
        <taxon>Spermatophyta</taxon>
        <taxon>Magnoliopsida</taxon>
        <taxon>eudicotyledons</taxon>
        <taxon>Gunneridae</taxon>
        <taxon>Pentapetalae</taxon>
        <taxon>rosids</taxon>
        <taxon>malvids</taxon>
        <taxon>Brassicales</taxon>
        <taxon>Brassicaceae</taxon>
        <taxon>Brassiceae</taxon>
        <taxon>Brassica</taxon>
    </lineage>
</organism>
<proteinExistence type="predicted"/>
<protein>
    <submittedName>
        <fullName evidence="1">Uncharacterized protein</fullName>
    </submittedName>
</protein>
<accession>A0A8X7SEA9</accession>
<evidence type="ECO:0000313" key="1">
    <source>
        <dbReference type="EMBL" id="KAG2304422.1"/>
    </source>
</evidence>
<sequence>MLITPSHRASSSVKDPKSGLGFSASSSCSAKVVMLSSVLFWVVLSPPPQPSSAFSVVVAELAVSPPLEVNWVKPDLTGQCLEIACILLQSGSCFVKVVMLITPSHRASSSVKDPKSGLGFSASSSCSAKVVMLSSVLFWVVLSPPPQPSSAFSVVVAELAVSPPRQSSNFFFFVLHLVINLSRLNSSPELAVSESLTAVARLTLARKLLSHRESLPSWSLSPSSHPSRLFRFHALLSSSAQPVAVVTGFGSRRESS</sequence>
<dbReference type="EMBL" id="JAAMPC010000007">
    <property type="protein sequence ID" value="KAG2304422.1"/>
    <property type="molecule type" value="Genomic_DNA"/>
</dbReference>
<dbReference type="AlphaFoldDB" id="A0A8X7SEA9"/>
<name>A0A8X7SEA9_BRACI</name>
<dbReference type="Proteomes" id="UP000886595">
    <property type="component" value="Unassembled WGS sequence"/>
</dbReference>
<reference evidence="1 2" key="1">
    <citation type="submission" date="2020-02" db="EMBL/GenBank/DDBJ databases">
        <authorList>
            <person name="Ma Q."/>
            <person name="Huang Y."/>
            <person name="Song X."/>
            <person name="Pei D."/>
        </authorList>
    </citation>
    <scope>NUCLEOTIDE SEQUENCE [LARGE SCALE GENOMIC DNA]</scope>
    <source>
        <strain evidence="1">Sxm20200214</strain>
        <tissue evidence="1">Leaf</tissue>
    </source>
</reference>
<keyword evidence="2" id="KW-1185">Reference proteome</keyword>
<gene>
    <name evidence="1" type="ORF">Bca52824_033073</name>
</gene>
<evidence type="ECO:0000313" key="2">
    <source>
        <dbReference type="Proteomes" id="UP000886595"/>
    </source>
</evidence>
<comment type="caution">
    <text evidence="1">The sequence shown here is derived from an EMBL/GenBank/DDBJ whole genome shotgun (WGS) entry which is preliminary data.</text>
</comment>